<feature type="compositionally biased region" description="Low complexity" evidence="3">
    <location>
        <begin position="395"/>
        <end position="404"/>
    </location>
</feature>
<gene>
    <name evidence="5" type="ORF">EDS130_LOCUS31744</name>
</gene>
<dbReference type="SUPFAM" id="SSF140741">
    <property type="entry name" value="RUN domain-like"/>
    <property type="match status" value="1"/>
</dbReference>
<dbReference type="OrthoDB" id="10029904at2759"/>
<accession>A0A815FEV7</accession>
<comment type="similarity">
    <text evidence="2">Belongs to the RUNDC3 family.</text>
</comment>
<dbReference type="PROSITE" id="PS50826">
    <property type="entry name" value="RUN"/>
    <property type="match status" value="1"/>
</dbReference>
<sequence>MATLIVDGSVNIEREKANLLCLIKLTLNTLIDQSSSTPVAPFSYASFIGSWLTSRSYFWDFIRPACIGSCRQSIIERVEEVSNSRCARDKGRAWLKFALMEKKLSELLKLVISDCHLVRKYYHDDSIMTSSQAFIICDQLAALNTLDFSFCFKQDGPIIAPIMMNDSEIDVIDLTPFLSYKPKQMKPLFTGQISNEENKQPSSMNSADCGVIALEKHKLEVEQRKYFEELLRHRDRELHQLKVRYDTLQGERESEVLQMENIILELQLELRTARDEVELRRKKTQYVDSNTPPKNLSTSDSQKPTPVNDSRTLSIELEGSINKRSSTDSISSSSNRSSQSITTTNTDDDQYELVRKLSSNLLNPQNDLAPELKSLSSPEMISSVTSLSDEEDQQKQVQTVTTTTPEKENTALNRSSQHLSAKVTVK</sequence>
<dbReference type="EMBL" id="CAJNOJ010000236">
    <property type="protein sequence ID" value="CAF1322597.1"/>
    <property type="molecule type" value="Genomic_DNA"/>
</dbReference>
<organism evidence="5 6">
    <name type="scientific">Adineta ricciae</name>
    <name type="common">Rotifer</name>
    <dbReference type="NCBI Taxonomy" id="249248"/>
    <lineage>
        <taxon>Eukaryota</taxon>
        <taxon>Metazoa</taxon>
        <taxon>Spiralia</taxon>
        <taxon>Gnathifera</taxon>
        <taxon>Rotifera</taxon>
        <taxon>Eurotatoria</taxon>
        <taxon>Bdelloidea</taxon>
        <taxon>Adinetida</taxon>
        <taxon>Adinetidae</taxon>
        <taxon>Adineta</taxon>
    </lineage>
</organism>
<dbReference type="Pfam" id="PF02759">
    <property type="entry name" value="RUN"/>
    <property type="match status" value="1"/>
</dbReference>
<feature type="compositionally biased region" description="Polar residues" evidence="3">
    <location>
        <begin position="410"/>
        <end position="419"/>
    </location>
</feature>
<evidence type="ECO:0000313" key="5">
    <source>
        <dbReference type="EMBL" id="CAF1322597.1"/>
    </source>
</evidence>
<dbReference type="InterPro" id="IPR004012">
    <property type="entry name" value="Run_dom"/>
</dbReference>
<dbReference type="SMART" id="SM00593">
    <property type="entry name" value="RUN"/>
    <property type="match status" value="1"/>
</dbReference>
<evidence type="ECO:0000256" key="1">
    <source>
        <dbReference type="ARBA" id="ARBA00023054"/>
    </source>
</evidence>
<dbReference type="Gene3D" id="1.20.58.900">
    <property type="match status" value="1"/>
</dbReference>
<feature type="compositionally biased region" description="Low complexity" evidence="3">
    <location>
        <begin position="320"/>
        <end position="345"/>
    </location>
</feature>
<feature type="region of interest" description="Disordered" evidence="3">
    <location>
        <begin position="380"/>
        <end position="426"/>
    </location>
</feature>
<evidence type="ECO:0000313" key="6">
    <source>
        <dbReference type="Proteomes" id="UP000663852"/>
    </source>
</evidence>
<dbReference type="Proteomes" id="UP000663852">
    <property type="component" value="Unassembled WGS sequence"/>
</dbReference>
<feature type="compositionally biased region" description="Polar residues" evidence="3">
    <location>
        <begin position="286"/>
        <end position="313"/>
    </location>
</feature>
<dbReference type="InterPro" id="IPR037213">
    <property type="entry name" value="Run_dom_sf"/>
</dbReference>
<feature type="region of interest" description="Disordered" evidence="3">
    <location>
        <begin position="282"/>
        <end position="347"/>
    </location>
</feature>
<name>A0A815FEV7_ADIRI</name>
<dbReference type="AlphaFoldDB" id="A0A815FEV7"/>
<evidence type="ECO:0000256" key="2">
    <source>
        <dbReference type="ARBA" id="ARBA00034727"/>
    </source>
</evidence>
<dbReference type="InterPro" id="IPR047340">
    <property type="entry name" value="RUNDC3A_B"/>
</dbReference>
<protein>
    <recommendedName>
        <fullName evidence="4">RUN domain-containing protein</fullName>
    </recommendedName>
</protein>
<proteinExistence type="inferred from homology"/>
<evidence type="ECO:0000256" key="3">
    <source>
        <dbReference type="SAM" id="MobiDB-lite"/>
    </source>
</evidence>
<comment type="caution">
    <text evidence="5">The sequence shown here is derived from an EMBL/GenBank/DDBJ whole genome shotgun (WGS) entry which is preliminary data.</text>
</comment>
<evidence type="ECO:0000259" key="4">
    <source>
        <dbReference type="PROSITE" id="PS50826"/>
    </source>
</evidence>
<dbReference type="PANTHER" id="PTHR46251">
    <property type="entry name" value="RUN DOMAIN-CONTAINING 3 PROTEIN RUNDC3"/>
    <property type="match status" value="1"/>
</dbReference>
<dbReference type="PANTHER" id="PTHR46251:SF3">
    <property type="entry name" value="RUN DOMAIN-CONTAINING PROTEIN"/>
    <property type="match status" value="1"/>
</dbReference>
<reference evidence="5" key="1">
    <citation type="submission" date="2021-02" db="EMBL/GenBank/DDBJ databases">
        <authorList>
            <person name="Nowell W R."/>
        </authorList>
    </citation>
    <scope>NUCLEOTIDE SEQUENCE</scope>
</reference>
<feature type="domain" description="RUN" evidence="4">
    <location>
        <begin position="14"/>
        <end position="155"/>
    </location>
</feature>
<keyword evidence="1" id="KW-0175">Coiled coil</keyword>